<dbReference type="InterPro" id="IPR036390">
    <property type="entry name" value="WH_DNA-bd_sf"/>
</dbReference>
<comment type="caution">
    <text evidence="1">The sequence shown here is derived from an EMBL/GenBank/DDBJ whole genome shotgun (WGS) entry which is preliminary data.</text>
</comment>
<dbReference type="SUPFAM" id="SSF46785">
    <property type="entry name" value="Winged helix' DNA-binding domain"/>
    <property type="match status" value="1"/>
</dbReference>
<evidence type="ECO:0000313" key="1">
    <source>
        <dbReference type="EMBL" id="MCE8020334.1"/>
    </source>
</evidence>
<accession>A0ABS9AF24</accession>
<sequence length="136" mass="14928">MPVKRRLQELSPSQRTILDLLRNHEGSSRAELAVLAGLSPAALTRQIKELLDLGLVMEGARRSGLRGQPALPLSLRPEAAYSIGLAFSLHEIEVVGIDFRGIRVARLSRPLRCHGATALTRQCSAMVRELEGMLPR</sequence>
<dbReference type="InterPro" id="IPR036388">
    <property type="entry name" value="WH-like_DNA-bd_sf"/>
</dbReference>
<dbReference type="RefSeq" id="WP_234273679.1">
    <property type="nucleotide sequence ID" value="NZ_JABFTT010000006.1"/>
</dbReference>
<evidence type="ECO:0000313" key="2">
    <source>
        <dbReference type="Proteomes" id="UP001320122"/>
    </source>
</evidence>
<proteinExistence type="predicted"/>
<reference evidence="1 2" key="1">
    <citation type="journal article" date="2021" name="Front. Microbiol.">
        <title>Aerobic Denitrification and Heterotrophic Sulfur Oxidation in the Genus Halomonas Revealed by Six Novel Species Characterizations and Genome-Based Analysis.</title>
        <authorList>
            <person name="Wang L."/>
            <person name="Shao Z."/>
        </authorList>
    </citation>
    <scope>NUCLEOTIDE SEQUENCE [LARGE SCALE GENOMIC DNA]</scope>
    <source>
        <strain evidence="1 2">MCCC 1A11036</strain>
    </source>
</reference>
<gene>
    <name evidence="1" type="ORF">HOP51_09480</name>
</gene>
<dbReference type="Proteomes" id="UP001320122">
    <property type="component" value="Unassembled WGS sequence"/>
</dbReference>
<name>A0ABS9AF24_9GAMM</name>
<organism evidence="1 2">
    <name type="scientific">Billgrantia zhangzhouensis</name>
    <dbReference type="NCBI Taxonomy" id="2733481"/>
    <lineage>
        <taxon>Bacteria</taxon>
        <taxon>Pseudomonadati</taxon>
        <taxon>Pseudomonadota</taxon>
        <taxon>Gammaproteobacteria</taxon>
        <taxon>Oceanospirillales</taxon>
        <taxon>Halomonadaceae</taxon>
        <taxon>Billgrantia</taxon>
    </lineage>
</organism>
<dbReference type="Pfam" id="PF13412">
    <property type="entry name" value="HTH_24"/>
    <property type="match status" value="1"/>
</dbReference>
<keyword evidence="2" id="KW-1185">Reference proteome</keyword>
<protein>
    <submittedName>
        <fullName evidence="1">MarR family transcriptional regulator</fullName>
    </submittedName>
</protein>
<dbReference type="EMBL" id="JABFTT010000006">
    <property type="protein sequence ID" value="MCE8020334.1"/>
    <property type="molecule type" value="Genomic_DNA"/>
</dbReference>
<dbReference type="Gene3D" id="1.10.10.10">
    <property type="entry name" value="Winged helix-like DNA-binding domain superfamily/Winged helix DNA-binding domain"/>
    <property type="match status" value="1"/>
</dbReference>